<feature type="domain" description="DUF58" evidence="2">
    <location>
        <begin position="181"/>
        <end position="296"/>
    </location>
</feature>
<evidence type="ECO:0000313" key="3">
    <source>
        <dbReference type="EMBL" id="UPV76122.1"/>
    </source>
</evidence>
<accession>A0A8U0HY86</accession>
<dbReference type="InterPro" id="IPR002881">
    <property type="entry name" value="DUF58"/>
</dbReference>
<dbReference type="Proteomes" id="UP000830729">
    <property type="component" value="Chromosome"/>
</dbReference>
<dbReference type="KEGG" id="halx:M0R89_08720"/>
<keyword evidence="4" id="KW-1185">Reference proteome</keyword>
<sequence length="370" mass="39170">MLTRRGWALAAVAVAGFVLAAWFSARSLNAVVGPLAVALAAGYVQVQRVGQPELRTETPEYGFAGETVSVSLDFETATPMAATVRLDADEGLAVDDAAVETTVADESLSFDVTLRDRGFRSVGPVEVAVEDVLGVWSRTYTYPVSREIVVFPEIHRLRDAGDLAALHRQFGLGGRDRFDQLREYERGDPLRDVHWKASAKRPTEDLVVMEFEAEEEREQVELLAEAEGGRMDEVAEAAASVLTYLLDAGLAVGLTVPGDRVEPGTGPDHRTDLLTLLARTHPGTVGDSRRDRADVLVRSEAEADDVRVTVGDRTVAFSQLSGGRDGSGTAGASAGYAGEDGSGGRSAAADAADRTAFADGGSGFSGGDSR</sequence>
<dbReference type="PANTHER" id="PTHR34351">
    <property type="entry name" value="SLR1927 PROTEIN-RELATED"/>
    <property type="match status" value="1"/>
</dbReference>
<evidence type="ECO:0000259" key="2">
    <source>
        <dbReference type="Pfam" id="PF01882"/>
    </source>
</evidence>
<evidence type="ECO:0000313" key="4">
    <source>
        <dbReference type="Proteomes" id="UP000830729"/>
    </source>
</evidence>
<gene>
    <name evidence="3" type="ORF">M0R89_08720</name>
</gene>
<dbReference type="GeneID" id="72185277"/>
<name>A0A8U0HY86_9EURY</name>
<feature type="region of interest" description="Disordered" evidence="1">
    <location>
        <begin position="319"/>
        <end position="351"/>
    </location>
</feature>
<dbReference type="Pfam" id="PF01882">
    <property type="entry name" value="DUF58"/>
    <property type="match status" value="1"/>
</dbReference>
<dbReference type="RefSeq" id="WP_248652159.1">
    <property type="nucleotide sequence ID" value="NZ_CP096659.1"/>
</dbReference>
<reference evidence="3 4" key="1">
    <citation type="submission" date="2022-04" db="EMBL/GenBank/DDBJ databases">
        <title>Diverse halophilic archaea isolated from saline environments.</title>
        <authorList>
            <person name="Cui H.-L."/>
        </authorList>
    </citation>
    <scope>NUCLEOTIDE SEQUENCE [LARGE SCALE GENOMIC DNA]</scope>
    <source>
        <strain evidence="3 4">XZYJT49</strain>
    </source>
</reference>
<protein>
    <submittedName>
        <fullName evidence="3">DUF58 domain-containing protein</fullName>
    </submittedName>
</protein>
<dbReference type="EMBL" id="CP096659">
    <property type="protein sequence ID" value="UPV76122.1"/>
    <property type="molecule type" value="Genomic_DNA"/>
</dbReference>
<organism evidence="3 4">
    <name type="scientific">Halorussus limi</name>
    <dbReference type="NCBI Taxonomy" id="2938695"/>
    <lineage>
        <taxon>Archaea</taxon>
        <taxon>Methanobacteriati</taxon>
        <taxon>Methanobacteriota</taxon>
        <taxon>Stenosarchaea group</taxon>
        <taxon>Halobacteria</taxon>
        <taxon>Halobacteriales</taxon>
        <taxon>Haladaptataceae</taxon>
        <taxon>Halorussus</taxon>
    </lineage>
</organism>
<dbReference type="PANTHER" id="PTHR34351:SF1">
    <property type="entry name" value="SLR1927 PROTEIN"/>
    <property type="match status" value="1"/>
</dbReference>
<evidence type="ECO:0000256" key="1">
    <source>
        <dbReference type="SAM" id="MobiDB-lite"/>
    </source>
</evidence>
<dbReference type="AlphaFoldDB" id="A0A8U0HY86"/>
<proteinExistence type="predicted"/>